<dbReference type="InterPro" id="IPR029479">
    <property type="entry name" value="Nitroreductase"/>
</dbReference>
<reference evidence="4 5" key="1">
    <citation type="submission" date="2020-01" db="EMBL/GenBank/DDBJ databases">
        <authorList>
            <person name="Gulvik C.A."/>
            <person name="Batra D.G."/>
        </authorList>
    </citation>
    <scope>NUCLEOTIDE SEQUENCE [LARGE SCALE GENOMIC DNA]</scope>
    <source>
        <strain evidence="4 5">W9323</strain>
    </source>
</reference>
<dbReference type="EMBL" id="CP048104">
    <property type="protein sequence ID" value="QKG85381.1"/>
    <property type="molecule type" value="Genomic_DNA"/>
</dbReference>
<dbReference type="Gene3D" id="3.40.109.10">
    <property type="entry name" value="NADH Oxidase"/>
    <property type="match status" value="1"/>
</dbReference>
<dbReference type="PANTHER" id="PTHR43673:SF10">
    <property type="entry name" value="NADH DEHYDROGENASE_NAD(P)H NITROREDUCTASE XCC3605-RELATED"/>
    <property type="match status" value="1"/>
</dbReference>
<evidence type="ECO:0000256" key="1">
    <source>
        <dbReference type="ARBA" id="ARBA00007118"/>
    </source>
</evidence>
<protein>
    <submittedName>
        <fullName evidence="4">Nitroreductase family protein</fullName>
    </submittedName>
</protein>
<name>A0A7D3YB53_9BACL</name>
<evidence type="ECO:0000313" key="4">
    <source>
        <dbReference type="EMBL" id="QKG85381.1"/>
    </source>
</evidence>
<dbReference type="Proteomes" id="UP000503088">
    <property type="component" value="Chromosome"/>
</dbReference>
<dbReference type="AlphaFoldDB" id="A0A7D3YB53"/>
<keyword evidence="5" id="KW-1185">Reference proteome</keyword>
<evidence type="ECO:0000313" key="5">
    <source>
        <dbReference type="Proteomes" id="UP000503088"/>
    </source>
</evidence>
<dbReference type="SUPFAM" id="SSF55469">
    <property type="entry name" value="FMN-dependent nitroreductase-like"/>
    <property type="match status" value="1"/>
</dbReference>
<accession>A0A7D3YB53</accession>
<sequence>MKDIQQYRQAEYEVDPMFINRWSPRSFTDQPVPDDVLFSLLEAARWAPSGSNVQPWRFIIARSEEDRKRFNSFIAPGNRIWCEKAPVLVFILSRTLNNRDEPLASHAFDAGAAWGFLALQALKKGLITHAMAGFSAEQARRELKVPKEYDLHAVIAIGFQGEKEQLPEAYQEREVPSDRRPLSESVFEGRFGQTIG</sequence>
<dbReference type="KEGG" id="kpul:GXN76_13520"/>
<organism evidence="4 5">
    <name type="scientific">Kroppenstedtia pulmonis</name>
    <dbReference type="NCBI Taxonomy" id="1380685"/>
    <lineage>
        <taxon>Bacteria</taxon>
        <taxon>Bacillati</taxon>
        <taxon>Bacillota</taxon>
        <taxon>Bacilli</taxon>
        <taxon>Bacillales</taxon>
        <taxon>Thermoactinomycetaceae</taxon>
        <taxon>Kroppenstedtia</taxon>
    </lineage>
</organism>
<evidence type="ECO:0000256" key="2">
    <source>
        <dbReference type="ARBA" id="ARBA00023002"/>
    </source>
</evidence>
<proteinExistence type="inferred from homology"/>
<gene>
    <name evidence="4" type="ORF">GXN76_13520</name>
</gene>
<dbReference type="PANTHER" id="PTHR43673">
    <property type="entry name" value="NAD(P)H NITROREDUCTASE YDGI-RELATED"/>
    <property type="match status" value="1"/>
</dbReference>
<dbReference type="CDD" id="cd02138">
    <property type="entry name" value="TdsD-like"/>
    <property type="match status" value="1"/>
</dbReference>
<keyword evidence="2" id="KW-0560">Oxidoreductase</keyword>
<feature type="domain" description="Nitroreductase" evidence="3">
    <location>
        <begin position="20"/>
        <end position="75"/>
    </location>
</feature>
<dbReference type="GO" id="GO:0016491">
    <property type="term" value="F:oxidoreductase activity"/>
    <property type="evidence" value="ECO:0007669"/>
    <property type="project" value="UniProtKB-KW"/>
</dbReference>
<dbReference type="RefSeq" id="WP_173223982.1">
    <property type="nucleotide sequence ID" value="NZ_CP048104.1"/>
</dbReference>
<comment type="similarity">
    <text evidence="1">Belongs to the nitroreductase family.</text>
</comment>
<dbReference type="InterPro" id="IPR000415">
    <property type="entry name" value="Nitroreductase-like"/>
</dbReference>
<evidence type="ECO:0000259" key="3">
    <source>
        <dbReference type="Pfam" id="PF00881"/>
    </source>
</evidence>
<dbReference type="Pfam" id="PF00881">
    <property type="entry name" value="Nitroreductase"/>
    <property type="match status" value="1"/>
</dbReference>